<dbReference type="STRING" id="44941.A0A397VL60"/>
<dbReference type="Gene3D" id="1.25.40.10">
    <property type="entry name" value="Tetratricopeptide repeat domain"/>
    <property type="match status" value="1"/>
</dbReference>
<dbReference type="OrthoDB" id="4062651at2759"/>
<gene>
    <name evidence="2" type="ORF">C2G38_2243719</name>
</gene>
<dbReference type="GO" id="GO:0005524">
    <property type="term" value="F:ATP binding"/>
    <property type="evidence" value="ECO:0007669"/>
    <property type="project" value="InterPro"/>
</dbReference>
<evidence type="ECO:0000259" key="1">
    <source>
        <dbReference type="PROSITE" id="PS50011"/>
    </source>
</evidence>
<dbReference type="PROSITE" id="PS50011">
    <property type="entry name" value="PROTEIN_KINASE_DOM"/>
    <property type="match status" value="1"/>
</dbReference>
<evidence type="ECO:0000313" key="2">
    <source>
        <dbReference type="EMBL" id="RIB21759.1"/>
    </source>
</evidence>
<dbReference type="PANTHER" id="PTHR44329">
    <property type="entry name" value="SERINE/THREONINE-PROTEIN KINASE TNNI3K-RELATED"/>
    <property type="match status" value="1"/>
</dbReference>
<protein>
    <submittedName>
        <fullName evidence="2">Kinase-like domain-containing protein</fullName>
    </submittedName>
</protein>
<dbReference type="Pfam" id="PF07714">
    <property type="entry name" value="PK_Tyr_Ser-Thr"/>
    <property type="match status" value="1"/>
</dbReference>
<dbReference type="Proteomes" id="UP000266673">
    <property type="component" value="Unassembled WGS sequence"/>
</dbReference>
<dbReference type="InterPro" id="IPR011009">
    <property type="entry name" value="Kinase-like_dom_sf"/>
</dbReference>
<reference evidence="2 3" key="1">
    <citation type="submission" date="2018-06" db="EMBL/GenBank/DDBJ databases">
        <title>Comparative genomics reveals the genomic features of Rhizophagus irregularis, R. cerebriforme, R. diaphanum and Gigaspora rosea, and their symbiotic lifestyle signature.</title>
        <authorList>
            <person name="Morin E."/>
            <person name="San Clemente H."/>
            <person name="Chen E.C.H."/>
            <person name="De La Providencia I."/>
            <person name="Hainaut M."/>
            <person name="Kuo A."/>
            <person name="Kohler A."/>
            <person name="Murat C."/>
            <person name="Tang N."/>
            <person name="Roy S."/>
            <person name="Loubradou J."/>
            <person name="Henrissat B."/>
            <person name="Grigoriev I.V."/>
            <person name="Corradi N."/>
            <person name="Roux C."/>
            <person name="Martin F.M."/>
        </authorList>
    </citation>
    <scope>NUCLEOTIDE SEQUENCE [LARGE SCALE GENOMIC DNA]</scope>
    <source>
        <strain evidence="2 3">DAOM 194757</strain>
    </source>
</reference>
<accession>A0A397VL60</accession>
<dbReference type="AlphaFoldDB" id="A0A397VL60"/>
<comment type="caution">
    <text evidence="2">The sequence shown here is derived from an EMBL/GenBank/DDBJ whole genome shotgun (WGS) entry which is preliminary data.</text>
</comment>
<dbReference type="SUPFAM" id="SSF81901">
    <property type="entry name" value="HCP-like"/>
    <property type="match status" value="1"/>
</dbReference>
<dbReference type="InterPro" id="IPR001245">
    <property type="entry name" value="Ser-Thr/Tyr_kinase_cat_dom"/>
</dbReference>
<name>A0A397VL60_9GLOM</name>
<dbReference type="InterPro" id="IPR000719">
    <property type="entry name" value="Prot_kinase_dom"/>
</dbReference>
<keyword evidence="2" id="KW-0808">Transferase</keyword>
<dbReference type="SMART" id="SM00220">
    <property type="entry name" value="S_TKc"/>
    <property type="match status" value="1"/>
</dbReference>
<dbReference type="PRINTS" id="PR00109">
    <property type="entry name" value="TYRKINASE"/>
</dbReference>
<feature type="domain" description="Protein kinase" evidence="1">
    <location>
        <begin position="24"/>
        <end position="305"/>
    </location>
</feature>
<dbReference type="Gene3D" id="1.10.510.10">
    <property type="entry name" value="Transferase(Phosphotransferase) domain 1"/>
    <property type="match status" value="1"/>
</dbReference>
<keyword evidence="2" id="KW-0418">Kinase</keyword>
<keyword evidence="3" id="KW-1185">Reference proteome</keyword>
<dbReference type="SMART" id="SM00671">
    <property type="entry name" value="SEL1"/>
    <property type="match status" value="4"/>
</dbReference>
<dbReference type="EMBL" id="QKWP01000342">
    <property type="protein sequence ID" value="RIB21759.1"/>
    <property type="molecule type" value="Genomic_DNA"/>
</dbReference>
<evidence type="ECO:0000313" key="3">
    <source>
        <dbReference type="Proteomes" id="UP000266673"/>
    </source>
</evidence>
<dbReference type="SUPFAM" id="SSF56112">
    <property type="entry name" value="Protein kinase-like (PK-like)"/>
    <property type="match status" value="1"/>
</dbReference>
<dbReference type="InterPro" id="IPR006597">
    <property type="entry name" value="Sel1-like"/>
</dbReference>
<organism evidence="2 3">
    <name type="scientific">Gigaspora rosea</name>
    <dbReference type="NCBI Taxonomy" id="44941"/>
    <lineage>
        <taxon>Eukaryota</taxon>
        <taxon>Fungi</taxon>
        <taxon>Fungi incertae sedis</taxon>
        <taxon>Mucoromycota</taxon>
        <taxon>Glomeromycotina</taxon>
        <taxon>Glomeromycetes</taxon>
        <taxon>Diversisporales</taxon>
        <taxon>Gigasporaceae</taxon>
        <taxon>Gigaspora</taxon>
    </lineage>
</organism>
<dbReference type="GO" id="GO:0004674">
    <property type="term" value="F:protein serine/threonine kinase activity"/>
    <property type="evidence" value="ECO:0007669"/>
    <property type="project" value="TreeGrafter"/>
</dbReference>
<proteinExistence type="predicted"/>
<dbReference type="Pfam" id="PF08238">
    <property type="entry name" value="Sel1"/>
    <property type="match status" value="4"/>
</dbReference>
<sequence length="514" mass="60622">MNTSGELRTLINTKTIEFFNYNRFSDIKKINNGGYGEVYSAIYRPETEKMSEKMSEEMHEEIHVALKKLFTELDFDKKASEEFVKEVKHLHKVDHHSYINRLLGITQEPVHNHYVMVLQYANGGNLHEYLRNNFDNDEYKLEFVEQICFAKDIALGMKFLHKENIIHRDLHSKNILIHNQKVMIADLGLSKLCNDDLKKLGQPQCVWDSKYVRDFKSDIYSLGVLYWELTTGRVPFQDANVQQIFLNISDGLRETPNPITPIEFINLYKRCWDSDPKNRPQINEVYDIVSNIKSIIIVNLSQEFIKLYIKDMVTNSDDSVNNINNWLENNSENSKKIFDFVINTDVLIEHRETILAYFYMKGFGTNKDYNECLYWCKKGCEKKDVYSYYEAAFCYRYSYKNYNEAFHYFNLAASGGVLKAKSELAMMHLHGMGCEENKTKAFYLFKEAGEQDKIACCLISDCYYDGIGIEINLIEALKYYKIFWEKWHYYNAKIRIPLIEEKLEIPIEQRCNLR</sequence>
<dbReference type="InterPro" id="IPR011990">
    <property type="entry name" value="TPR-like_helical_dom_sf"/>
</dbReference>
<dbReference type="InterPro" id="IPR051681">
    <property type="entry name" value="Ser/Thr_Kinases-Pseudokinases"/>
</dbReference>